<dbReference type="Gene3D" id="1.10.620.20">
    <property type="entry name" value="Ribonucleotide Reductase, subunit A"/>
    <property type="match status" value="1"/>
</dbReference>
<evidence type="ECO:0000256" key="1">
    <source>
        <dbReference type="SAM" id="Phobius"/>
    </source>
</evidence>
<keyword evidence="1" id="KW-0472">Membrane</keyword>
<evidence type="ECO:0000313" key="3">
    <source>
        <dbReference type="Proteomes" id="UP000315995"/>
    </source>
</evidence>
<dbReference type="GO" id="GO:0016491">
    <property type="term" value="F:oxidoreductase activity"/>
    <property type="evidence" value="ECO:0007669"/>
    <property type="project" value="InterPro"/>
</dbReference>
<accession>A0A4Y6Q388</accession>
<protein>
    <submittedName>
        <fullName evidence="2">Ferritin-like domain-containing protein</fullName>
    </submittedName>
</protein>
<keyword evidence="1" id="KW-0812">Transmembrane</keyword>
<dbReference type="OrthoDB" id="5500270at2"/>
<feature type="transmembrane region" description="Helical" evidence="1">
    <location>
        <begin position="218"/>
        <end position="239"/>
    </location>
</feature>
<dbReference type="EMBL" id="CP041186">
    <property type="protein sequence ID" value="QDG54939.1"/>
    <property type="molecule type" value="Genomic_DNA"/>
</dbReference>
<dbReference type="InterPro" id="IPR012348">
    <property type="entry name" value="RNR-like"/>
</dbReference>
<dbReference type="SUPFAM" id="SSF47240">
    <property type="entry name" value="Ferritin-like"/>
    <property type="match status" value="1"/>
</dbReference>
<dbReference type="InterPro" id="IPR009078">
    <property type="entry name" value="Ferritin-like_SF"/>
</dbReference>
<keyword evidence="1" id="KW-1133">Transmembrane helix</keyword>
<reference evidence="2 3" key="1">
    <citation type="submission" date="2019-06" db="EMBL/GenBank/DDBJ databases">
        <title>Persicimonas caeni gen. nov., sp. nov., a predatory bacterium isolated from solar saltern.</title>
        <authorList>
            <person name="Wang S."/>
        </authorList>
    </citation>
    <scope>NUCLEOTIDE SEQUENCE [LARGE SCALE GENOMIC DNA]</scope>
    <source>
        <strain evidence="2 3">YN101</strain>
    </source>
</reference>
<evidence type="ECO:0000313" key="2">
    <source>
        <dbReference type="EMBL" id="QDG54939.1"/>
    </source>
</evidence>
<name>A0A4Y6Q388_PERCE</name>
<sequence length="395" mass="46223">MPVKIRQKVEPLLEALSILQEVKNPSVLGNLLPSFGRGFVLQLGRRDEATHMPASHSARFDWDYSSDFPEMRELYRRAKQNQWDSEVDVDWSVDVDPLNPEVPLLPDEFLDLSVAENYGVKLSATESRRFKKDVASWILSQFLHGEQGALYAAAQVTESVEWVDGKLYGATQVMDEGRHVESFHRYIDQKLEKLYVINDNLFTIIDALMTDSRWDMKFLGMQIMVEGLALGAFGVIYRFTEEPLLKEMLRYVILDEARHVHYGVLALGDHITQRLSEKERREREDWVFEIALLMRERFMFWEVYEEWFAHKLTRKQWRECVNEMPGMREFRQVMFSRLIPNLRQIGLLSERMLEHYDEAGLLKYASGASALEMTEQEFLDALDDDHADELTEQLV</sequence>
<proteinExistence type="predicted"/>
<dbReference type="CDD" id="cd00657">
    <property type="entry name" value="Ferritin_like"/>
    <property type="match status" value="1"/>
</dbReference>
<organism evidence="2 3">
    <name type="scientific">Persicimonas caeni</name>
    <dbReference type="NCBI Taxonomy" id="2292766"/>
    <lineage>
        <taxon>Bacteria</taxon>
        <taxon>Deltaproteobacteria</taxon>
        <taxon>Bradymonadales</taxon>
        <taxon>Bradymonadaceae</taxon>
        <taxon>Persicimonas</taxon>
    </lineage>
</organism>
<keyword evidence="3" id="KW-1185">Reference proteome</keyword>
<accession>A0A5B8YE32</accession>
<dbReference type="AlphaFoldDB" id="A0A4Y6Q388"/>
<gene>
    <name evidence="2" type="ORF">FIV42_21875</name>
</gene>
<dbReference type="Proteomes" id="UP000315995">
    <property type="component" value="Chromosome"/>
</dbReference>